<dbReference type="KEGG" id="atr:18427151"/>
<dbReference type="Proteomes" id="UP000017836">
    <property type="component" value="Unassembled WGS sequence"/>
</dbReference>
<keyword evidence="2" id="KW-0238">DNA-binding</keyword>
<dbReference type="AlphaFoldDB" id="W1NU54"/>
<dbReference type="GO" id="GO:0003700">
    <property type="term" value="F:DNA-binding transcription factor activity"/>
    <property type="evidence" value="ECO:0007669"/>
    <property type="project" value="InterPro"/>
</dbReference>
<proteinExistence type="predicted"/>
<dbReference type="GO" id="GO:0046983">
    <property type="term" value="F:protein dimerization activity"/>
    <property type="evidence" value="ECO:0007669"/>
    <property type="project" value="InterPro"/>
</dbReference>
<keyword evidence="3" id="KW-0804">Transcription</keyword>
<dbReference type="InterPro" id="IPR045847">
    <property type="entry name" value="AIG1-like"/>
</dbReference>
<name>W1NU54_AMBTC</name>
<gene>
    <name evidence="5" type="ORF">AMTR_s00101p00150740</name>
</gene>
<dbReference type="OrthoDB" id="71302at2759"/>
<dbReference type="HOGENOM" id="CLU_063967_3_0_1"/>
<evidence type="ECO:0000313" key="6">
    <source>
        <dbReference type="Proteomes" id="UP000017836"/>
    </source>
</evidence>
<sequence>MWTKREVNQESESYGYYWGAHEELEPGPLMADPSSSLGVSANLDAFSSYYCYGGNGFHGVEVGGMREKGAVDAKAMAALRSHSEAEKRRRERINGHFDKLRHLLPSNVKRDKASLLAEAIRRLKELKLQTSEISAMGPIPDESDEVTVECSGEFPSDSGKSSGQPVVMASFSCDDRSDLLPELITTLKSLRLKTIRAEIQTLEGRMRHVLHVTCEDSGQNSLDCGDLTAGMLQEALKQVVHRSPEDRKMFSGGLKRQRTNSGF</sequence>
<dbReference type="eggNOG" id="ENOG502QRXD">
    <property type="taxonomic scope" value="Eukaryota"/>
</dbReference>
<dbReference type="SMART" id="SM00353">
    <property type="entry name" value="HLH"/>
    <property type="match status" value="1"/>
</dbReference>
<dbReference type="EMBL" id="KI395058">
    <property type="protein sequence ID" value="ERM99122.1"/>
    <property type="molecule type" value="Genomic_DNA"/>
</dbReference>
<dbReference type="Gramene" id="ERM99122">
    <property type="protein sequence ID" value="ERM99122"/>
    <property type="gene ID" value="AMTR_s00101p00150740"/>
</dbReference>
<dbReference type="PANTHER" id="PTHR45844">
    <property type="entry name" value="TRANSCRIPTION FACTOR BHLH30"/>
    <property type="match status" value="1"/>
</dbReference>
<evidence type="ECO:0000256" key="2">
    <source>
        <dbReference type="ARBA" id="ARBA00023125"/>
    </source>
</evidence>
<evidence type="ECO:0000313" key="5">
    <source>
        <dbReference type="EMBL" id="ERM99122.1"/>
    </source>
</evidence>
<organism evidence="5 6">
    <name type="scientific">Amborella trichopoda</name>
    <dbReference type="NCBI Taxonomy" id="13333"/>
    <lineage>
        <taxon>Eukaryota</taxon>
        <taxon>Viridiplantae</taxon>
        <taxon>Streptophyta</taxon>
        <taxon>Embryophyta</taxon>
        <taxon>Tracheophyta</taxon>
        <taxon>Spermatophyta</taxon>
        <taxon>Magnoliopsida</taxon>
        <taxon>Amborellales</taxon>
        <taxon>Amborellaceae</taxon>
        <taxon>Amborella</taxon>
    </lineage>
</organism>
<evidence type="ECO:0000256" key="1">
    <source>
        <dbReference type="ARBA" id="ARBA00023015"/>
    </source>
</evidence>
<dbReference type="InterPro" id="IPR036638">
    <property type="entry name" value="HLH_DNA-bd_sf"/>
</dbReference>
<dbReference type="CDD" id="cd11455">
    <property type="entry name" value="bHLH_AtAIG1_like"/>
    <property type="match status" value="1"/>
</dbReference>
<dbReference type="PROSITE" id="PS50888">
    <property type="entry name" value="BHLH"/>
    <property type="match status" value="1"/>
</dbReference>
<dbReference type="Pfam" id="PF00010">
    <property type="entry name" value="HLH"/>
    <property type="match status" value="1"/>
</dbReference>
<accession>W1NU54</accession>
<protein>
    <recommendedName>
        <fullName evidence="4">BHLH domain-containing protein</fullName>
    </recommendedName>
</protein>
<feature type="domain" description="BHLH" evidence="4">
    <location>
        <begin position="77"/>
        <end position="126"/>
    </location>
</feature>
<evidence type="ECO:0000256" key="3">
    <source>
        <dbReference type="ARBA" id="ARBA00023163"/>
    </source>
</evidence>
<dbReference type="PANTHER" id="PTHR45844:SF2">
    <property type="entry name" value="TRANSCRIPTION FACTOR BHLH30"/>
    <property type="match status" value="1"/>
</dbReference>
<keyword evidence="6" id="KW-1185">Reference proteome</keyword>
<evidence type="ECO:0000259" key="4">
    <source>
        <dbReference type="PROSITE" id="PS50888"/>
    </source>
</evidence>
<dbReference type="SUPFAM" id="SSF47459">
    <property type="entry name" value="HLH, helix-loop-helix DNA-binding domain"/>
    <property type="match status" value="1"/>
</dbReference>
<dbReference type="Gene3D" id="4.10.280.10">
    <property type="entry name" value="Helix-loop-helix DNA-binding domain"/>
    <property type="match status" value="1"/>
</dbReference>
<dbReference type="GO" id="GO:0003677">
    <property type="term" value="F:DNA binding"/>
    <property type="evidence" value="ECO:0007669"/>
    <property type="project" value="UniProtKB-KW"/>
</dbReference>
<reference evidence="6" key="1">
    <citation type="journal article" date="2013" name="Science">
        <title>The Amborella genome and the evolution of flowering plants.</title>
        <authorList>
            <consortium name="Amborella Genome Project"/>
        </authorList>
    </citation>
    <scope>NUCLEOTIDE SEQUENCE [LARGE SCALE GENOMIC DNA]</scope>
</reference>
<keyword evidence="1" id="KW-0805">Transcription regulation</keyword>
<dbReference type="InterPro" id="IPR011598">
    <property type="entry name" value="bHLH_dom"/>
</dbReference>